<name>A0A3B0RNA3_9ZZZZ</name>
<accession>A0A3B0RNA3</accession>
<keyword evidence="1" id="KW-0472">Membrane</keyword>
<keyword evidence="1" id="KW-0812">Transmembrane</keyword>
<evidence type="ECO:0000313" key="2">
    <source>
        <dbReference type="EMBL" id="VAV93389.1"/>
    </source>
</evidence>
<reference evidence="2" key="1">
    <citation type="submission" date="2018-06" db="EMBL/GenBank/DDBJ databases">
        <authorList>
            <person name="Zhirakovskaya E."/>
        </authorList>
    </citation>
    <scope>NUCLEOTIDE SEQUENCE</scope>
</reference>
<proteinExistence type="predicted"/>
<dbReference type="AlphaFoldDB" id="A0A3B0RNA3"/>
<sequence length="61" mass="6695">MLKYHMYSLDTPNRERGSTTVEWLGLATIAVLVIALLLPQVRSTAGDVWGNVVGQLTGFFS</sequence>
<organism evidence="2">
    <name type="scientific">hydrothermal vent metagenome</name>
    <dbReference type="NCBI Taxonomy" id="652676"/>
    <lineage>
        <taxon>unclassified sequences</taxon>
        <taxon>metagenomes</taxon>
        <taxon>ecological metagenomes</taxon>
    </lineage>
</organism>
<keyword evidence="1" id="KW-1133">Transmembrane helix</keyword>
<evidence type="ECO:0000256" key="1">
    <source>
        <dbReference type="SAM" id="Phobius"/>
    </source>
</evidence>
<dbReference type="EMBL" id="UOEK01000042">
    <property type="protein sequence ID" value="VAV93389.1"/>
    <property type="molecule type" value="Genomic_DNA"/>
</dbReference>
<protein>
    <submittedName>
        <fullName evidence="2">Uncharacterized protein</fullName>
    </submittedName>
</protein>
<gene>
    <name evidence="2" type="ORF">MNBD_ACTINO02-922</name>
</gene>
<feature type="transmembrane region" description="Helical" evidence="1">
    <location>
        <begin position="20"/>
        <end position="38"/>
    </location>
</feature>